<evidence type="ECO:0000313" key="10">
    <source>
        <dbReference type="Proteomes" id="UP001152320"/>
    </source>
</evidence>
<dbReference type="PANTHER" id="PTHR43806:SF58">
    <property type="entry name" value="ALKALINE PROTEASE 1-RELATED"/>
    <property type="match status" value="1"/>
</dbReference>
<keyword evidence="7" id="KW-0732">Signal</keyword>
<feature type="active site" description="Charge relay system" evidence="5">
    <location>
        <position position="335"/>
    </location>
</feature>
<evidence type="ECO:0000256" key="3">
    <source>
        <dbReference type="ARBA" id="ARBA00022801"/>
    </source>
</evidence>
<dbReference type="PROSITE" id="PS00136">
    <property type="entry name" value="SUBTILASE_ASP"/>
    <property type="match status" value="1"/>
</dbReference>
<feature type="signal peptide" evidence="7">
    <location>
        <begin position="1"/>
        <end position="19"/>
    </location>
</feature>
<dbReference type="InterPro" id="IPR000209">
    <property type="entry name" value="Peptidase_S8/S53_dom"/>
</dbReference>
<dbReference type="PROSITE" id="PS51892">
    <property type="entry name" value="SUBTILASE"/>
    <property type="match status" value="1"/>
</dbReference>
<evidence type="ECO:0000256" key="5">
    <source>
        <dbReference type="PROSITE-ProRule" id="PRU01240"/>
    </source>
</evidence>
<comment type="similarity">
    <text evidence="1 5">Belongs to the peptidase S8 family.</text>
</comment>
<dbReference type="AlphaFoldDB" id="A0A9Q1BG28"/>
<comment type="caution">
    <text evidence="9">The sequence shown here is derived from an EMBL/GenBank/DDBJ whole genome shotgun (WGS) entry which is preliminary data.</text>
</comment>
<dbReference type="OrthoDB" id="206201at2759"/>
<feature type="active site" description="Charge relay system" evidence="5">
    <location>
        <position position="149"/>
    </location>
</feature>
<dbReference type="Gene3D" id="3.40.50.200">
    <property type="entry name" value="Peptidase S8/S53 domain"/>
    <property type="match status" value="1"/>
</dbReference>
<feature type="chain" id="PRO_5040120730" description="Peptidase S8/S53 domain-containing protein" evidence="7">
    <location>
        <begin position="20"/>
        <end position="408"/>
    </location>
</feature>
<keyword evidence="3 5" id="KW-0378">Hydrolase</keyword>
<proteinExistence type="inferred from homology"/>
<reference evidence="9" key="1">
    <citation type="submission" date="2021-10" db="EMBL/GenBank/DDBJ databases">
        <title>Tropical sea cucumber genome reveals ecological adaptation and Cuvierian tubules defense mechanism.</title>
        <authorList>
            <person name="Chen T."/>
        </authorList>
    </citation>
    <scope>NUCLEOTIDE SEQUENCE</scope>
    <source>
        <strain evidence="9">Nanhai2018</strain>
        <tissue evidence="9">Muscle</tissue>
    </source>
</reference>
<evidence type="ECO:0000256" key="1">
    <source>
        <dbReference type="ARBA" id="ARBA00011073"/>
    </source>
</evidence>
<dbReference type="Pfam" id="PF00082">
    <property type="entry name" value="Peptidase_S8"/>
    <property type="match status" value="1"/>
</dbReference>
<dbReference type="InterPro" id="IPR023827">
    <property type="entry name" value="Peptidase_S8_Asp-AS"/>
</dbReference>
<feature type="region of interest" description="Disordered" evidence="6">
    <location>
        <begin position="366"/>
        <end position="408"/>
    </location>
</feature>
<evidence type="ECO:0000256" key="6">
    <source>
        <dbReference type="SAM" id="MobiDB-lite"/>
    </source>
</evidence>
<keyword evidence="4 5" id="KW-0720">Serine protease</keyword>
<dbReference type="EMBL" id="JAIZAY010000017">
    <property type="protein sequence ID" value="KAJ8026361.1"/>
    <property type="molecule type" value="Genomic_DNA"/>
</dbReference>
<dbReference type="CDD" id="cd04077">
    <property type="entry name" value="Peptidases_S8_PCSK9_ProteinaseK_like"/>
    <property type="match status" value="1"/>
</dbReference>
<dbReference type="FunFam" id="3.40.50.200:FF:000016">
    <property type="entry name" value="Proprotein convertase subtilisin/kexin type 9"/>
    <property type="match status" value="1"/>
</dbReference>
<evidence type="ECO:0000259" key="8">
    <source>
        <dbReference type="Pfam" id="PF00082"/>
    </source>
</evidence>
<dbReference type="PRINTS" id="PR00723">
    <property type="entry name" value="SUBTILISIN"/>
</dbReference>
<dbReference type="InterPro" id="IPR036852">
    <property type="entry name" value="Peptidase_S8/S53_dom_sf"/>
</dbReference>
<evidence type="ECO:0000256" key="4">
    <source>
        <dbReference type="ARBA" id="ARBA00022825"/>
    </source>
</evidence>
<organism evidence="9 10">
    <name type="scientific">Holothuria leucospilota</name>
    <name type="common">Black long sea cucumber</name>
    <name type="synonym">Mertensiothuria leucospilota</name>
    <dbReference type="NCBI Taxonomy" id="206669"/>
    <lineage>
        <taxon>Eukaryota</taxon>
        <taxon>Metazoa</taxon>
        <taxon>Echinodermata</taxon>
        <taxon>Eleutherozoa</taxon>
        <taxon>Echinozoa</taxon>
        <taxon>Holothuroidea</taxon>
        <taxon>Aspidochirotacea</taxon>
        <taxon>Aspidochirotida</taxon>
        <taxon>Holothuriidae</taxon>
        <taxon>Holothuria</taxon>
    </lineage>
</organism>
<evidence type="ECO:0000313" key="9">
    <source>
        <dbReference type="EMBL" id="KAJ8026361.1"/>
    </source>
</evidence>
<feature type="active site" description="Charge relay system" evidence="5">
    <location>
        <position position="181"/>
    </location>
</feature>
<evidence type="ECO:0000256" key="7">
    <source>
        <dbReference type="SAM" id="SignalP"/>
    </source>
</evidence>
<dbReference type="GO" id="GO:0006508">
    <property type="term" value="P:proteolysis"/>
    <property type="evidence" value="ECO:0007669"/>
    <property type="project" value="UniProtKB-KW"/>
</dbReference>
<dbReference type="InterPro" id="IPR015500">
    <property type="entry name" value="Peptidase_S8_subtilisin-rel"/>
</dbReference>
<dbReference type="InterPro" id="IPR034193">
    <property type="entry name" value="PCSK9_ProteinaseK-like"/>
</dbReference>
<feature type="domain" description="Peptidase S8/S53" evidence="8">
    <location>
        <begin position="140"/>
        <end position="373"/>
    </location>
</feature>
<evidence type="ECO:0000256" key="2">
    <source>
        <dbReference type="ARBA" id="ARBA00022670"/>
    </source>
</evidence>
<dbReference type="SUPFAM" id="SSF52743">
    <property type="entry name" value="Subtilisin-like"/>
    <property type="match status" value="1"/>
</dbReference>
<keyword evidence="2 5" id="KW-0645">Protease</keyword>
<dbReference type="GO" id="GO:0005615">
    <property type="term" value="C:extracellular space"/>
    <property type="evidence" value="ECO:0007669"/>
    <property type="project" value="TreeGrafter"/>
</dbReference>
<dbReference type="PANTHER" id="PTHR43806">
    <property type="entry name" value="PEPTIDASE S8"/>
    <property type="match status" value="1"/>
</dbReference>
<gene>
    <name evidence="9" type="ORF">HOLleu_34182</name>
</gene>
<dbReference type="Proteomes" id="UP001152320">
    <property type="component" value="Chromosome 17"/>
</dbReference>
<protein>
    <recommendedName>
        <fullName evidence="8">Peptidase S8/S53 domain-containing protein</fullName>
    </recommendedName>
</protein>
<dbReference type="InterPro" id="IPR050131">
    <property type="entry name" value="Peptidase_S8_subtilisin-like"/>
</dbReference>
<keyword evidence="10" id="KW-1185">Reference proteome</keyword>
<dbReference type="GO" id="GO:0004252">
    <property type="term" value="F:serine-type endopeptidase activity"/>
    <property type="evidence" value="ECO:0007669"/>
    <property type="project" value="UniProtKB-UniRule"/>
</dbReference>
<accession>A0A9Q1BG28</accession>
<name>A0A9Q1BG28_HOLLE</name>
<sequence length="408" mass="44014">MSYKLIFIFLFSGVRFIQGDPAPYYPSPFPIDGLFLIGAEADQDLEELKKSLLLELGGANIKISRILEAPPVLLANFDKKYMDKVLNIPGVAYVEDDAAVELQAGGKKFEEPVLPEWNLDRINQRTLPLDGNADYAGNGGKDVHIYLLDTGIYKGHEEFQGKEIISFDFKAGGNGIDCNGHGTHVAAIAVGKKYGVAKNATVHGVKICGCRGHSTKGHVTKGINWITRKRRLPCVVQFGIASDEGGSPTLDNGVKELTDLDCVVVAPAGNNGNDSCLVSPARSQEAITVGALAKFDYIHHNSNWGKCIDIFAPGQSIMSAWYISTYDNDTLSGTSMSAGHVTGAVALKLSSGMKADKVKAKLIKESTKSKMHGRLNGSPSRMLYVKPPQDKVKSKPKAHGGNVKKEEL</sequence>